<evidence type="ECO:0000256" key="1">
    <source>
        <dbReference type="SAM" id="MobiDB-lite"/>
    </source>
</evidence>
<name>A0A251TLK6_HELAN</name>
<evidence type="ECO:0000313" key="3">
    <source>
        <dbReference type="EMBL" id="OTG11784.1"/>
    </source>
</evidence>
<dbReference type="InParanoid" id="A0A251TLK6"/>
<sequence>MMFEFFSKRQSVVRVSGLDLGICYGLGLAVMGWAWLLRVVTGCGLGWAGYSACCGLTRLAEDGRQCLMLPAKAVLDKNEWNWDSEPRTSDKLHNKGGSGPLDQAERL</sequence>
<proteinExistence type="predicted"/>
<feature type="compositionally biased region" description="Basic and acidic residues" evidence="1">
    <location>
        <begin position="84"/>
        <end position="93"/>
    </location>
</feature>
<reference evidence="4" key="1">
    <citation type="journal article" date="2017" name="Nature">
        <title>The sunflower genome provides insights into oil metabolism, flowering and Asterid evolution.</title>
        <authorList>
            <person name="Badouin H."/>
            <person name="Gouzy J."/>
            <person name="Grassa C.J."/>
            <person name="Murat F."/>
            <person name="Staton S.E."/>
            <person name="Cottret L."/>
            <person name="Lelandais-Briere C."/>
            <person name="Owens G.L."/>
            <person name="Carrere S."/>
            <person name="Mayjonade B."/>
            <person name="Legrand L."/>
            <person name="Gill N."/>
            <person name="Kane N.C."/>
            <person name="Bowers J.E."/>
            <person name="Hubner S."/>
            <person name="Bellec A."/>
            <person name="Berard A."/>
            <person name="Berges H."/>
            <person name="Blanchet N."/>
            <person name="Boniface M.C."/>
            <person name="Brunel D."/>
            <person name="Catrice O."/>
            <person name="Chaidir N."/>
            <person name="Claudel C."/>
            <person name="Donnadieu C."/>
            <person name="Faraut T."/>
            <person name="Fievet G."/>
            <person name="Helmstetter N."/>
            <person name="King M."/>
            <person name="Knapp S.J."/>
            <person name="Lai Z."/>
            <person name="Le Paslier M.C."/>
            <person name="Lippi Y."/>
            <person name="Lorenzon L."/>
            <person name="Mandel J.R."/>
            <person name="Marage G."/>
            <person name="Marchand G."/>
            <person name="Marquand E."/>
            <person name="Bret-Mestries E."/>
            <person name="Morien E."/>
            <person name="Nambeesan S."/>
            <person name="Nguyen T."/>
            <person name="Pegot-Espagnet P."/>
            <person name="Pouilly N."/>
            <person name="Raftis F."/>
            <person name="Sallet E."/>
            <person name="Schiex T."/>
            <person name="Thomas J."/>
            <person name="Vandecasteele C."/>
            <person name="Vares D."/>
            <person name="Vear F."/>
            <person name="Vautrin S."/>
            <person name="Crespi M."/>
            <person name="Mangin B."/>
            <person name="Burke J.M."/>
            <person name="Salse J."/>
            <person name="Munos S."/>
            <person name="Vincourt P."/>
            <person name="Rieseberg L.H."/>
            <person name="Langlade N.B."/>
        </authorList>
    </citation>
    <scope>NUCLEOTIDE SEQUENCE [LARGE SCALE GENOMIC DNA]</scope>
    <source>
        <strain evidence="4">cv. SF193</strain>
    </source>
</reference>
<keyword evidence="2" id="KW-1133">Transmembrane helix</keyword>
<organism evidence="3 4">
    <name type="scientific">Helianthus annuus</name>
    <name type="common">Common sunflower</name>
    <dbReference type="NCBI Taxonomy" id="4232"/>
    <lineage>
        <taxon>Eukaryota</taxon>
        <taxon>Viridiplantae</taxon>
        <taxon>Streptophyta</taxon>
        <taxon>Embryophyta</taxon>
        <taxon>Tracheophyta</taxon>
        <taxon>Spermatophyta</taxon>
        <taxon>Magnoliopsida</taxon>
        <taxon>eudicotyledons</taxon>
        <taxon>Gunneridae</taxon>
        <taxon>Pentapetalae</taxon>
        <taxon>asterids</taxon>
        <taxon>campanulids</taxon>
        <taxon>Asterales</taxon>
        <taxon>Asteraceae</taxon>
        <taxon>Asteroideae</taxon>
        <taxon>Heliantheae alliance</taxon>
        <taxon>Heliantheae</taxon>
        <taxon>Helianthus</taxon>
    </lineage>
</organism>
<keyword evidence="4" id="KW-1185">Reference proteome</keyword>
<protein>
    <submittedName>
        <fullName evidence="3">Uncharacterized protein</fullName>
    </submittedName>
</protein>
<accession>A0A251TLK6</accession>
<dbReference type="AlphaFoldDB" id="A0A251TLK6"/>
<dbReference type="EMBL" id="CM007899">
    <property type="protein sequence ID" value="OTG11784.1"/>
    <property type="molecule type" value="Genomic_DNA"/>
</dbReference>
<gene>
    <name evidence="3" type="ORF">HannXRQ_Chr10g0302601</name>
</gene>
<feature type="region of interest" description="Disordered" evidence="1">
    <location>
        <begin position="84"/>
        <end position="107"/>
    </location>
</feature>
<dbReference type="Proteomes" id="UP000215914">
    <property type="component" value="Chromosome 10"/>
</dbReference>
<evidence type="ECO:0000313" key="4">
    <source>
        <dbReference type="Proteomes" id="UP000215914"/>
    </source>
</evidence>
<feature type="transmembrane region" description="Helical" evidence="2">
    <location>
        <begin position="12"/>
        <end position="36"/>
    </location>
</feature>
<keyword evidence="2" id="KW-0812">Transmembrane</keyword>
<keyword evidence="2" id="KW-0472">Membrane</keyword>
<evidence type="ECO:0000256" key="2">
    <source>
        <dbReference type="SAM" id="Phobius"/>
    </source>
</evidence>